<dbReference type="Proteomes" id="UP000184603">
    <property type="component" value="Unassembled WGS sequence"/>
</dbReference>
<proteinExistence type="predicted"/>
<dbReference type="PANTHER" id="PTHR10285">
    <property type="entry name" value="URIDINE KINASE"/>
    <property type="match status" value="1"/>
</dbReference>
<dbReference type="Pfam" id="PF00485">
    <property type="entry name" value="PRK"/>
    <property type="match status" value="1"/>
</dbReference>
<dbReference type="InterPro" id="IPR027417">
    <property type="entry name" value="P-loop_NTPase"/>
</dbReference>
<accession>A0A1M7Y5T8</accession>
<dbReference type="InterPro" id="IPR006083">
    <property type="entry name" value="PRK/URK"/>
</dbReference>
<keyword evidence="2" id="KW-0808">Transferase</keyword>
<keyword evidence="3" id="KW-1185">Reference proteome</keyword>
<dbReference type="SUPFAM" id="SSF52540">
    <property type="entry name" value="P-loop containing nucleoside triphosphate hydrolases"/>
    <property type="match status" value="1"/>
</dbReference>
<evidence type="ECO:0000313" key="2">
    <source>
        <dbReference type="EMBL" id="SHO47900.1"/>
    </source>
</evidence>
<dbReference type="GO" id="GO:0016301">
    <property type="term" value="F:kinase activity"/>
    <property type="evidence" value="ECO:0007669"/>
    <property type="project" value="UniProtKB-KW"/>
</dbReference>
<sequence length="211" mass="24248">MPLEHEIARAIVKCRKTDTPMIVAICGAADLGKSYLSASIANALRSRGVSSDHVTLDSFMMNRDERIACGISGYQPEAYDFNAIKVQLAKFSKGQHITFFPYDHSTGRKAIEPTMLPLCDVLILDGLHSMHAALLPYTQLSAFIYTNDSYLRCIRREADLLKRKQSVAVSEEIEPFEFVKYKRFVEPYKEQATWHLFLKRKWQYSFVRRND</sequence>
<protein>
    <submittedName>
        <fullName evidence="2">Uridine kinase</fullName>
    </submittedName>
</protein>
<evidence type="ECO:0000313" key="3">
    <source>
        <dbReference type="Proteomes" id="UP000184603"/>
    </source>
</evidence>
<evidence type="ECO:0000259" key="1">
    <source>
        <dbReference type="Pfam" id="PF00485"/>
    </source>
</evidence>
<dbReference type="EMBL" id="FRFE01000008">
    <property type="protein sequence ID" value="SHO47900.1"/>
    <property type="molecule type" value="Genomic_DNA"/>
</dbReference>
<feature type="domain" description="Phosphoribulokinase/uridine kinase" evidence="1">
    <location>
        <begin position="22"/>
        <end position="192"/>
    </location>
</feature>
<reference evidence="2 3" key="1">
    <citation type="submission" date="2016-12" db="EMBL/GenBank/DDBJ databases">
        <authorList>
            <person name="Song W.-J."/>
            <person name="Kurnit D.M."/>
        </authorList>
    </citation>
    <scope>NUCLEOTIDE SEQUENCE [LARGE SCALE GENOMIC DNA]</scope>
    <source>
        <strain evidence="2 3">DSM 18488</strain>
    </source>
</reference>
<dbReference type="AlphaFoldDB" id="A0A1M7Y5T8"/>
<dbReference type="STRING" id="1121416.SAMN02745220_02036"/>
<organism evidence="2 3">
    <name type="scientific">Desulfopila aestuarii DSM 18488</name>
    <dbReference type="NCBI Taxonomy" id="1121416"/>
    <lineage>
        <taxon>Bacteria</taxon>
        <taxon>Pseudomonadati</taxon>
        <taxon>Thermodesulfobacteriota</taxon>
        <taxon>Desulfobulbia</taxon>
        <taxon>Desulfobulbales</taxon>
        <taxon>Desulfocapsaceae</taxon>
        <taxon>Desulfopila</taxon>
    </lineage>
</organism>
<dbReference type="Gene3D" id="3.40.50.300">
    <property type="entry name" value="P-loop containing nucleotide triphosphate hydrolases"/>
    <property type="match status" value="1"/>
</dbReference>
<dbReference type="GO" id="GO:0005524">
    <property type="term" value="F:ATP binding"/>
    <property type="evidence" value="ECO:0007669"/>
    <property type="project" value="InterPro"/>
</dbReference>
<name>A0A1M7Y5T8_9BACT</name>
<keyword evidence="2" id="KW-0418">Kinase</keyword>
<gene>
    <name evidence="2" type="ORF">SAMN02745220_02036</name>
</gene>